<dbReference type="PANTHER" id="PTHR35008">
    <property type="entry name" value="BLL4482 PROTEIN-RELATED"/>
    <property type="match status" value="1"/>
</dbReference>
<keyword evidence="3 4" id="KW-0408">Iron</keyword>
<dbReference type="InterPro" id="IPR036909">
    <property type="entry name" value="Cyt_c-like_dom_sf"/>
</dbReference>
<protein>
    <submittedName>
        <fullName evidence="8">Cytochrome c553</fullName>
    </submittedName>
</protein>
<sequence length="291" mass="30249">MQRRFFRFSFPASVAAAALLAAVVPAQAQSGGSADAGSRVYTTNCVACHQAGGTGMAGAFPPLAGHVPELLKRADGRTYVGKVLLFGLEGEINVNGNNFAGAMPPWNALSDDDIAAVLNYVSNAWDNGKSLPADFKPFTSDEIKVLRAPELSSAQVYALRSGATGGAPATATAGGAGGTAPVSFTADQVTTGSDIYSERCVQCHGDKLDNGEFGGAALNGSYFKKHWGGGSVAALTTYMKAKMPPDRPGSLTDQNYADLAAFLLDSNDYPKGDKELPSDTASQQKLTLKRN</sequence>
<dbReference type="Gene3D" id="1.10.760.10">
    <property type="entry name" value="Cytochrome c-like domain"/>
    <property type="match status" value="2"/>
</dbReference>
<organism evidence="8 9">
    <name type="scientific">Bradyrhizobium erythrophlei</name>
    <dbReference type="NCBI Taxonomy" id="1437360"/>
    <lineage>
        <taxon>Bacteria</taxon>
        <taxon>Pseudomonadati</taxon>
        <taxon>Pseudomonadota</taxon>
        <taxon>Alphaproteobacteria</taxon>
        <taxon>Hyphomicrobiales</taxon>
        <taxon>Nitrobacteraceae</taxon>
        <taxon>Bradyrhizobium</taxon>
    </lineage>
</organism>
<evidence type="ECO:0000256" key="3">
    <source>
        <dbReference type="ARBA" id="ARBA00023004"/>
    </source>
</evidence>
<dbReference type="PANTHER" id="PTHR35008:SF4">
    <property type="entry name" value="BLL4482 PROTEIN"/>
    <property type="match status" value="1"/>
</dbReference>
<dbReference type="OrthoDB" id="9779283at2"/>
<dbReference type="EMBL" id="LT670849">
    <property type="protein sequence ID" value="SHN78935.1"/>
    <property type="molecule type" value="Genomic_DNA"/>
</dbReference>
<dbReference type="Pfam" id="PF00034">
    <property type="entry name" value="Cytochrom_C"/>
    <property type="match status" value="1"/>
</dbReference>
<evidence type="ECO:0000256" key="5">
    <source>
        <dbReference type="SAM" id="MobiDB-lite"/>
    </source>
</evidence>
<feature type="region of interest" description="Disordered" evidence="5">
    <location>
        <begin position="268"/>
        <end position="291"/>
    </location>
</feature>
<dbReference type="RefSeq" id="WP_072820051.1">
    <property type="nucleotide sequence ID" value="NZ_LT670849.1"/>
</dbReference>
<evidence type="ECO:0000256" key="4">
    <source>
        <dbReference type="PROSITE-ProRule" id="PRU00433"/>
    </source>
</evidence>
<evidence type="ECO:0000259" key="7">
    <source>
        <dbReference type="PROSITE" id="PS51007"/>
    </source>
</evidence>
<dbReference type="InterPro" id="IPR009056">
    <property type="entry name" value="Cyt_c-like_dom"/>
</dbReference>
<dbReference type="Proteomes" id="UP000184096">
    <property type="component" value="Chromosome I"/>
</dbReference>
<keyword evidence="2 4" id="KW-0479">Metal-binding</keyword>
<evidence type="ECO:0000256" key="6">
    <source>
        <dbReference type="SAM" id="SignalP"/>
    </source>
</evidence>
<dbReference type="GO" id="GO:0020037">
    <property type="term" value="F:heme binding"/>
    <property type="evidence" value="ECO:0007669"/>
    <property type="project" value="InterPro"/>
</dbReference>
<dbReference type="Pfam" id="PF13442">
    <property type="entry name" value="Cytochrome_CBB3"/>
    <property type="match status" value="1"/>
</dbReference>
<keyword evidence="1 4" id="KW-0349">Heme</keyword>
<reference evidence="9" key="1">
    <citation type="submission" date="2016-11" db="EMBL/GenBank/DDBJ databases">
        <authorList>
            <person name="Varghese N."/>
            <person name="Submissions S."/>
        </authorList>
    </citation>
    <scope>NUCLEOTIDE SEQUENCE [LARGE SCALE GENOMIC DNA]</scope>
    <source>
        <strain evidence="9">GAS401</strain>
    </source>
</reference>
<evidence type="ECO:0000256" key="2">
    <source>
        <dbReference type="ARBA" id="ARBA00022723"/>
    </source>
</evidence>
<feature type="chain" id="PRO_5012139009" evidence="6">
    <location>
        <begin position="29"/>
        <end position="291"/>
    </location>
</feature>
<accession>A0A1M7U7P3</accession>
<dbReference type="InterPro" id="IPR051459">
    <property type="entry name" value="Cytochrome_c-type_DH"/>
</dbReference>
<gene>
    <name evidence="8" type="ORF">SAMN05444170_3837</name>
</gene>
<dbReference type="AlphaFoldDB" id="A0A1M7U7P3"/>
<evidence type="ECO:0000313" key="8">
    <source>
        <dbReference type="EMBL" id="SHN78935.1"/>
    </source>
</evidence>
<feature type="domain" description="Cytochrome c" evidence="7">
    <location>
        <begin position="32"/>
        <end position="125"/>
    </location>
</feature>
<dbReference type="PROSITE" id="PS51007">
    <property type="entry name" value="CYTC"/>
    <property type="match status" value="2"/>
</dbReference>
<keyword evidence="6" id="KW-0732">Signal</keyword>
<evidence type="ECO:0000313" key="9">
    <source>
        <dbReference type="Proteomes" id="UP000184096"/>
    </source>
</evidence>
<dbReference type="GO" id="GO:0009055">
    <property type="term" value="F:electron transfer activity"/>
    <property type="evidence" value="ECO:0007669"/>
    <property type="project" value="InterPro"/>
</dbReference>
<evidence type="ECO:0000256" key="1">
    <source>
        <dbReference type="ARBA" id="ARBA00022617"/>
    </source>
</evidence>
<proteinExistence type="predicted"/>
<feature type="compositionally biased region" description="Polar residues" evidence="5">
    <location>
        <begin position="279"/>
        <end position="291"/>
    </location>
</feature>
<name>A0A1M7U7P3_9BRAD</name>
<keyword evidence="9" id="KW-1185">Reference proteome</keyword>
<dbReference type="GO" id="GO:0046872">
    <property type="term" value="F:metal ion binding"/>
    <property type="evidence" value="ECO:0007669"/>
    <property type="project" value="UniProtKB-KW"/>
</dbReference>
<dbReference type="SUPFAM" id="SSF46626">
    <property type="entry name" value="Cytochrome c"/>
    <property type="match status" value="2"/>
</dbReference>
<feature type="compositionally biased region" description="Basic and acidic residues" evidence="5">
    <location>
        <begin position="268"/>
        <end position="277"/>
    </location>
</feature>
<feature type="domain" description="Cytochrome c" evidence="7">
    <location>
        <begin position="187"/>
        <end position="267"/>
    </location>
</feature>
<feature type="signal peptide" evidence="6">
    <location>
        <begin position="1"/>
        <end position="28"/>
    </location>
</feature>